<evidence type="ECO:0000256" key="1">
    <source>
        <dbReference type="ARBA" id="ARBA00004651"/>
    </source>
</evidence>
<evidence type="ECO:0000256" key="6">
    <source>
        <dbReference type="SAM" id="Phobius"/>
    </source>
</evidence>
<reference evidence="7" key="2">
    <citation type="journal article" date="2021" name="Microorganisms">
        <title>Bacterial Dimethylsulfoniopropionate Biosynthesis in the East China Sea.</title>
        <authorList>
            <person name="Liu J."/>
            <person name="Zhang Y."/>
            <person name="Liu J."/>
            <person name="Zhong H."/>
            <person name="Williams B.T."/>
            <person name="Zheng Y."/>
            <person name="Curson A.R.J."/>
            <person name="Sun C."/>
            <person name="Sun H."/>
            <person name="Song D."/>
            <person name="Wagner Mackenzie B."/>
            <person name="Bermejo Martinez A."/>
            <person name="Todd J.D."/>
            <person name="Zhang X.H."/>
        </authorList>
    </citation>
    <scope>NUCLEOTIDE SEQUENCE</scope>
    <source>
        <strain evidence="7">AESS21</strain>
    </source>
</reference>
<dbReference type="PANTHER" id="PTHR30086">
    <property type="entry name" value="ARGININE EXPORTER PROTEIN ARGO"/>
    <property type="match status" value="1"/>
</dbReference>
<comment type="caution">
    <text evidence="7">The sequence shown here is derived from an EMBL/GenBank/DDBJ whole genome shotgun (WGS) entry which is preliminary data.</text>
</comment>
<feature type="transmembrane region" description="Helical" evidence="6">
    <location>
        <begin position="113"/>
        <end position="138"/>
    </location>
</feature>
<dbReference type="InterPro" id="IPR001123">
    <property type="entry name" value="LeuE-type"/>
</dbReference>
<reference evidence="7" key="1">
    <citation type="submission" date="2018-08" db="EMBL/GenBank/DDBJ databases">
        <authorList>
            <person name="Jin W."/>
            <person name="Wang H."/>
            <person name="Yang Y."/>
            <person name="Li M."/>
            <person name="Liu J."/>
        </authorList>
    </citation>
    <scope>NUCLEOTIDE SEQUENCE</scope>
    <source>
        <strain evidence="7">AESS21</strain>
    </source>
</reference>
<gene>
    <name evidence="7" type="ORF">DYI23_13655</name>
</gene>
<dbReference type="Proteomes" id="UP000705379">
    <property type="component" value="Unassembled WGS sequence"/>
</dbReference>
<keyword evidence="5 6" id="KW-0472">Membrane</keyword>
<feature type="transmembrane region" description="Helical" evidence="6">
    <location>
        <begin position="42"/>
        <end position="63"/>
    </location>
</feature>
<evidence type="ECO:0000256" key="3">
    <source>
        <dbReference type="ARBA" id="ARBA00022692"/>
    </source>
</evidence>
<proteinExistence type="predicted"/>
<feature type="transmembrane region" description="Helical" evidence="6">
    <location>
        <begin position="190"/>
        <end position="211"/>
    </location>
</feature>
<comment type="subcellular location">
    <subcellularLocation>
        <location evidence="1">Cell membrane</location>
        <topology evidence="1">Multi-pass membrane protein</topology>
    </subcellularLocation>
</comment>
<dbReference type="AlphaFoldDB" id="A0A944GT98"/>
<dbReference type="GO" id="GO:0015171">
    <property type="term" value="F:amino acid transmembrane transporter activity"/>
    <property type="evidence" value="ECO:0007669"/>
    <property type="project" value="TreeGrafter"/>
</dbReference>
<keyword evidence="2" id="KW-1003">Cell membrane</keyword>
<dbReference type="GO" id="GO:0005886">
    <property type="term" value="C:plasma membrane"/>
    <property type="evidence" value="ECO:0007669"/>
    <property type="project" value="UniProtKB-SubCell"/>
</dbReference>
<sequence length="212" mass="21991">MSVFGFIALGVAIGLITSAPVGPVNIMTIRHAVQRGAREGILVGLGAVLADTIYAAVAVFGVSAVTQFIEGQVDLIKLVGGTLLIAFGMKILRTHPHLETEPGNGAAGLWADATAAFFMTLTNPGAVLGFIAIIGGLGSWRPEHGNHIGALALVSGVALGALLWWTLVSAAVHRFSGQINDRWLESANRIAGTVLVLFGLAVFTDLALTILF</sequence>
<protein>
    <submittedName>
        <fullName evidence="7">LysE family translocator</fullName>
    </submittedName>
</protein>
<keyword evidence="4 6" id="KW-1133">Transmembrane helix</keyword>
<organism evidence="7 8">
    <name type="scientific">Roseibium polysiphoniae</name>
    <dbReference type="NCBI Taxonomy" id="2571221"/>
    <lineage>
        <taxon>Bacteria</taxon>
        <taxon>Pseudomonadati</taxon>
        <taxon>Pseudomonadota</taxon>
        <taxon>Alphaproteobacteria</taxon>
        <taxon>Hyphomicrobiales</taxon>
        <taxon>Stappiaceae</taxon>
        <taxon>Roseibium</taxon>
    </lineage>
</organism>
<accession>A0A944GT98</accession>
<name>A0A944GT98_9HYPH</name>
<feature type="transmembrane region" description="Helical" evidence="6">
    <location>
        <begin position="150"/>
        <end position="170"/>
    </location>
</feature>
<evidence type="ECO:0000313" key="7">
    <source>
        <dbReference type="EMBL" id="MBS8261264.1"/>
    </source>
</evidence>
<dbReference type="EMBL" id="QTKU01000003">
    <property type="protein sequence ID" value="MBS8261264.1"/>
    <property type="molecule type" value="Genomic_DNA"/>
</dbReference>
<evidence type="ECO:0000313" key="8">
    <source>
        <dbReference type="Proteomes" id="UP000705379"/>
    </source>
</evidence>
<dbReference type="Pfam" id="PF01810">
    <property type="entry name" value="LysE"/>
    <property type="match status" value="1"/>
</dbReference>
<dbReference type="PANTHER" id="PTHR30086:SF20">
    <property type="entry name" value="ARGININE EXPORTER PROTEIN ARGO-RELATED"/>
    <property type="match status" value="1"/>
</dbReference>
<evidence type="ECO:0000256" key="2">
    <source>
        <dbReference type="ARBA" id="ARBA00022475"/>
    </source>
</evidence>
<dbReference type="RefSeq" id="WP_213216684.1">
    <property type="nucleotide sequence ID" value="NZ_QTKU01000003.1"/>
</dbReference>
<evidence type="ECO:0000256" key="4">
    <source>
        <dbReference type="ARBA" id="ARBA00022989"/>
    </source>
</evidence>
<evidence type="ECO:0000256" key="5">
    <source>
        <dbReference type="ARBA" id="ARBA00023136"/>
    </source>
</evidence>
<keyword evidence="3 6" id="KW-0812">Transmembrane</keyword>